<gene>
    <name evidence="2" type="ORF">NCTC11388_03144</name>
</gene>
<feature type="domain" description="DUF5017" evidence="1">
    <location>
        <begin position="19"/>
        <end position="207"/>
    </location>
</feature>
<dbReference type="InterPro" id="IPR032185">
    <property type="entry name" value="DUF5017"/>
</dbReference>
<accession>A0A380CLL1</accession>
<protein>
    <recommendedName>
        <fullName evidence="1">DUF5017 domain-containing protein</fullName>
    </recommendedName>
</protein>
<dbReference type="Pfam" id="PF16409">
    <property type="entry name" value="DUF5017"/>
    <property type="match status" value="1"/>
</dbReference>
<reference evidence="2 3" key="1">
    <citation type="submission" date="2018-06" db="EMBL/GenBank/DDBJ databases">
        <authorList>
            <consortium name="Pathogen Informatics"/>
            <person name="Doyle S."/>
        </authorList>
    </citation>
    <scope>NUCLEOTIDE SEQUENCE [LARGE SCALE GENOMIC DNA]</scope>
    <source>
        <strain evidence="2 3">NCTC11388</strain>
    </source>
</reference>
<sequence>MKKIWINTIAILSIFYLNSCQKDIPQKVSFEANPDRMEIGLQDSVTFTYTGYADVISFYSGEKGREYQYRDRTEMEGLSMELSIASRVLYGSQEKNVKLMYSTAFSGNYSAAGIKEEEWTDISDKFTWSTAAVPNGIAATTTASGPADLSSLLVPGKPIYFAYRYESQAATSAATGGRSWRLPVFDLATRTPEGTRAVLATVRTAGWKIVPVLTGVNKASYWTISSSDPYLFFTPNSTLEPHIHWVITAPFAPTSVKPDKPLVQKAMIDPMPQRLTYKFTAPGTYKVTFVAQNVNYKGEETAVKQFDIKVNP</sequence>
<dbReference type="EMBL" id="UGYW01000002">
    <property type="protein sequence ID" value="SUJ21495.1"/>
    <property type="molecule type" value="Genomic_DNA"/>
</dbReference>
<evidence type="ECO:0000259" key="1">
    <source>
        <dbReference type="Pfam" id="PF16409"/>
    </source>
</evidence>
<evidence type="ECO:0000313" key="2">
    <source>
        <dbReference type="EMBL" id="SUJ21495.1"/>
    </source>
</evidence>
<dbReference type="AlphaFoldDB" id="A0A380CLL1"/>
<proteinExistence type="predicted"/>
<dbReference type="Proteomes" id="UP000254893">
    <property type="component" value="Unassembled WGS sequence"/>
</dbReference>
<evidence type="ECO:0000313" key="3">
    <source>
        <dbReference type="Proteomes" id="UP000254893"/>
    </source>
</evidence>
<name>A0A380CLL1_SPHSI</name>
<organism evidence="2 3">
    <name type="scientific">Sphingobacterium spiritivorum</name>
    <name type="common">Flavobacterium spiritivorum</name>
    <dbReference type="NCBI Taxonomy" id="258"/>
    <lineage>
        <taxon>Bacteria</taxon>
        <taxon>Pseudomonadati</taxon>
        <taxon>Bacteroidota</taxon>
        <taxon>Sphingobacteriia</taxon>
        <taxon>Sphingobacteriales</taxon>
        <taxon>Sphingobacteriaceae</taxon>
        <taxon>Sphingobacterium</taxon>
    </lineage>
</organism>
<dbReference type="RefSeq" id="WP_115170768.1">
    <property type="nucleotide sequence ID" value="NZ_UGYW01000002.1"/>
</dbReference>